<evidence type="ECO:0000256" key="1">
    <source>
        <dbReference type="ARBA" id="ARBA00022723"/>
    </source>
</evidence>
<reference evidence="8 9" key="1">
    <citation type="submission" date="2019-07" db="EMBL/GenBank/DDBJ databases">
        <title>Draft genome assembly of a fouling barnacle, Amphibalanus amphitrite (Darwin, 1854): The first reference genome for Thecostraca.</title>
        <authorList>
            <person name="Kim W."/>
        </authorList>
    </citation>
    <scope>NUCLEOTIDE SEQUENCE [LARGE SCALE GENOMIC DNA]</scope>
    <source>
        <strain evidence="8">SNU_AA5</strain>
        <tissue evidence="8">Soma without cirri and trophi</tissue>
    </source>
</reference>
<feature type="domain" description="C2H2-type" evidence="7">
    <location>
        <begin position="282"/>
        <end position="310"/>
    </location>
</feature>
<protein>
    <submittedName>
        <fullName evidence="8">Zinc finger protein 62</fullName>
    </submittedName>
</protein>
<dbReference type="GO" id="GO:0008270">
    <property type="term" value="F:zinc ion binding"/>
    <property type="evidence" value="ECO:0007669"/>
    <property type="project" value="UniProtKB-KW"/>
</dbReference>
<feature type="chain" id="PRO_5025583817" evidence="6">
    <location>
        <begin position="17"/>
        <end position="417"/>
    </location>
</feature>
<dbReference type="AlphaFoldDB" id="A0A6A4VVK6"/>
<keyword evidence="2" id="KW-0677">Repeat</keyword>
<evidence type="ECO:0000256" key="5">
    <source>
        <dbReference type="PROSITE-ProRule" id="PRU00042"/>
    </source>
</evidence>
<keyword evidence="3 5" id="KW-0863">Zinc-finger</keyword>
<keyword evidence="6" id="KW-0732">Signal</keyword>
<proteinExistence type="predicted"/>
<dbReference type="PROSITE" id="PS50157">
    <property type="entry name" value="ZINC_FINGER_C2H2_2"/>
    <property type="match status" value="8"/>
</dbReference>
<keyword evidence="4" id="KW-0862">Zinc</keyword>
<name>A0A6A4VVK6_AMPAM</name>
<dbReference type="Proteomes" id="UP000440578">
    <property type="component" value="Unassembled WGS sequence"/>
</dbReference>
<organism evidence="8 9">
    <name type="scientific">Amphibalanus amphitrite</name>
    <name type="common">Striped barnacle</name>
    <name type="synonym">Balanus amphitrite</name>
    <dbReference type="NCBI Taxonomy" id="1232801"/>
    <lineage>
        <taxon>Eukaryota</taxon>
        <taxon>Metazoa</taxon>
        <taxon>Ecdysozoa</taxon>
        <taxon>Arthropoda</taxon>
        <taxon>Crustacea</taxon>
        <taxon>Multicrustacea</taxon>
        <taxon>Cirripedia</taxon>
        <taxon>Thoracica</taxon>
        <taxon>Thoracicalcarea</taxon>
        <taxon>Balanomorpha</taxon>
        <taxon>Balanoidea</taxon>
        <taxon>Balanidae</taxon>
        <taxon>Amphibalaninae</taxon>
        <taxon>Amphibalanus</taxon>
    </lineage>
</organism>
<dbReference type="OrthoDB" id="10261408at2759"/>
<keyword evidence="9" id="KW-1185">Reference proteome</keyword>
<dbReference type="InterPro" id="IPR036236">
    <property type="entry name" value="Znf_C2H2_sf"/>
</dbReference>
<feature type="signal peptide" evidence="6">
    <location>
        <begin position="1"/>
        <end position="16"/>
    </location>
</feature>
<feature type="domain" description="C2H2-type" evidence="7">
    <location>
        <begin position="100"/>
        <end position="127"/>
    </location>
</feature>
<feature type="domain" description="C2H2-type" evidence="7">
    <location>
        <begin position="29"/>
        <end position="56"/>
    </location>
</feature>
<dbReference type="Gene3D" id="3.30.160.60">
    <property type="entry name" value="Classic Zinc Finger"/>
    <property type="match status" value="5"/>
</dbReference>
<dbReference type="GO" id="GO:0043565">
    <property type="term" value="F:sequence-specific DNA binding"/>
    <property type="evidence" value="ECO:0007669"/>
    <property type="project" value="TreeGrafter"/>
</dbReference>
<evidence type="ECO:0000313" key="8">
    <source>
        <dbReference type="EMBL" id="KAF0293948.1"/>
    </source>
</evidence>
<dbReference type="GO" id="GO:0000981">
    <property type="term" value="F:DNA-binding transcription factor activity, RNA polymerase II-specific"/>
    <property type="evidence" value="ECO:0007669"/>
    <property type="project" value="TreeGrafter"/>
</dbReference>
<dbReference type="SUPFAM" id="SSF57667">
    <property type="entry name" value="beta-beta-alpha zinc fingers"/>
    <property type="match status" value="4"/>
</dbReference>
<feature type="domain" description="C2H2-type" evidence="7">
    <location>
        <begin position="66"/>
        <end position="93"/>
    </location>
</feature>
<dbReference type="SMART" id="SM00355">
    <property type="entry name" value="ZnF_C2H2"/>
    <property type="match status" value="9"/>
</dbReference>
<dbReference type="Pfam" id="PF13894">
    <property type="entry name" value="zf-C2H2_4"/>
    <property type="match status" value="1"/>
</dbReference>
<comment type="caution">
    <text evidence="8">The sequence shown here is derived from an EMBL/GenBank/DDBJ whole genome shotgun (WGS) entry which is preliminary data.</text>
</comment>
<evidence type="ECO:0000313" key="9">
    <source>
        <dbReference type="Proteomes" id="UP000440578"/>
    </source>
</evidence>
<evidence type="ECO:0000256" key="6">
    <source>
        <dbReference type="SAM" id="SignalP"/>
    </source>
</evidence>
<dbReference type="InterPro" id="IPR013087">
    <property type="entry name" value="Znf_C2H2_type"/>
</dbReference>
<dbReference type="PANTHER" id="PTHR24408">
    <property type="entry name" value="ZINC FINGER PROTEIN"/>
    <property type="match status" value="1"/>
</dbReference>
<gene>
    <name evidence="8" type="primary">znf574</name>
    <name evidence="8" type="ORF">FJT64_008339</name>
</gene>
<dbReference type="PROSITE" id="PS00028">
    <property type="entry name" value="ZINC_FINGER_C2H2_1"/>
    <property type="match status" value="9"/>
</dbReference>
<dbReference type="Pfam" id="PF13912">
    <property type="entry name" value="zf-C2H2_6"/>
    <property type="match status" value="1"/>
</dbReference>
<feature type="domain" description="C2H2-type" evidence="7">
    <location>
        <begin position="254"/>
        <end position="283"/>
    </location>
</feature>
<dbReference type="PANTHER" id="PTHR24408:SF64">
    <property type="entry name" value="LINKING IMMUNITY AND METABOLISM-RELATED"/>
    <property type="match status" value="1"/>
</dbReference>
<evidence type="ECO:0000256" key="2">
    <source>
        <dbReference type="ARBA" id="ARBA00022737"/>
    </source>
</evidence>
<dbReference type="GO" id="GO:0005634">
    <property type="term" value="C:nucleus"/>
    <property type="evidence" value="ECO:0007669"/>
    <property type="project" value="TreeGrafter"/>
</dbReference>
<dbReference type="Pfam" id="PF00096">
    <property type="entry name" value="zf-C2H2"/>
    <property type="match status" value="3"/>
</dbReference>
<evidence type="ECO:0000256" key="3">
    <source>
        <dbReference type="ARBA" id="ARBA00022771"/>
    </source>
</evidence>
<feature type="domain" description="C2H2-type" evidence="7">
    <location>
        <begin position="182"/>
        <end position="209"/>
    </location>
</feature>
<accession>A0A6A4VVK6</accession>
<sequence length="417" mass="45573">MHGSSAVLLLCGISDALLLCAAGHAMTALRCPFCHKTFKSRDSLRNHRALHEGRTACNICDAIAGLRCSVCHKIFKNRDSLRKHRALHEGRTVCHVMAGLRCSVCRKTFKSRDSLRHHRALHEGRTICVPCHVMAGLRCSICQKTFKSRDSFRHHRALHEGRTICGAALGGWLTRGSAARGFPCALCGKTYALRTSLTHHMGLHRGETRCPVCQKVFSRKGVAYLSDAPAAAVYRRAVSTGPVGARSRSPSGFFVCTEPGCGMRLRSQPRLSEHRSWHRGETTCHVCGRRFSSKHSMWKHAAHKHGSLMPPSAATRRFGAGVGVITGVQGGCGGPFGLDSEADPVSDHQRTAGSDVGFLCPMAGCGLRLRSQPRLSEHLSWHRGETKCPVCGLRLSSKTKLRNHLPRHGPVGDGWIL</sequence>
<evidence type="ECO:0000259" key="7">
    <source>
        <dbReference type="PROSITE" id="PS50157"/>
    </source>
</evidence>
<keyword evidence="1" id="KW-0479">Metal-binding</keyword>
<evidence type="ECO:0000256" key="4">
    <source>
        <dbReference type="ARBA" id="ARBA00022833"/>
    </source>
</evidence>
<feature type="domain" description="C2H2-type" evidence="7">
    <location>
        <begin position="358"/>
        <end position="387"/>
    </location>
</feature>
<dbReference type="EMBL" id="VIIS01001714">
    <property type="protein sequence ID" value="KAF0293948.1"/>
    <property type="molecule type" value="Genomic_DNA"/>
</dbReference>
<feature type="domain" description="C2H2-type" evidence="7">
    <location>
        <begin position="137"/>
        <end position="164"/>
    </location>
</feature>